<dbReference type="InterPro" id="IPR000719">
    <property type="entry name" value="Prot_kinase_dom"/>
</dbReference>
<accession>A0AAE0CLZ2</accession>
<evidence type="ECO:0000256" key="3">
    <source>
        <dbReference type="ARBA" id="ARBA00022777"/>
    </source>
</evidence>
<keyword evidence="3" id="KW-0808">Transferase</keyword>
<evidence type="ECO:0000256" key="1">
    <source>
        <dbReference type="ARBA" id="ARBA00012513"/>
    </source>
</evidence>
<gene>
    <name evidence="7" type="ORF">Ddye_009088</name>
</gene>
<comment type="catalytic activity">
    <reaction evidence="5">
        <text>L-seryl-[protein] + ATP = O-phospho-L-seryl-[protein] + ADP + H(+)</text>
        <dbReference type="Rhea" id="RHEA:17989"/>
        <dbReference type="Rhea" id="RHEA-COMP:9863"/>
        <dbReference type="Rhea" id="RHEA-COMP:11604"/>
        <dbReference type="ChEBI" id="CHEBI:15378"/>
        <dbReference type="ChEBI" id="CHEBI:29999"/>
        <dbReference type="ChEBI" id="CHEBI:30616"/>
        <dbReference type="ChEBI" id="CHEBI:83421"/>
        <dbReference type="ChEBI" id="CHEBI:456216"/>
        <dbReference type="EC" id="2.7.11.1"/>
    </reaction>
</comment>
<keyword evidence="3" id="KW-0418">Kinase</keyword>
<comment type="catalytic activity">
    <reaction evidence="4">
        <text>L-threonyl-[protein] + ATP = O-phospho-L-threonyl-[protein] + ADP + H(+)</text>
        <dbReference type="Rhea" id="RHEA:46608"/>
        <dbReference type="Rhea" id="RHEA-COMP:11060"/>
        <dbReference type="Rhea" id="RHEA-COMP:11605"/>
        <dbReference type="ChEBI" id="CHEBI:15378"/>
        <dbReference type="ChEBI" id="CHEBI:30013"/>
        <dbReference type="ChEBI" id="CHEBI:30616"/>
        <dbReference type="ChEBI" id="CHEBI:61977"/>
        <dbReference type="ChEBI" id="CHEBI:456216"/>
        <dbReference type="EC" id="2.7.11.1"/>
    </reaction>
</comment>
<sequence length="188" mass="22526">METMRKTLLHVEALQIFYEGAALIEIYEIESSYRAFDEFKGIQVAWNQVKLYDILYRLKQKRVNIRAVKHWFRQILRGLLYLHSLDPTVIHRDFNCDNIFVYGNQGEGKKPDGLYKVKDSEVWQFVEKCLAIMSLRFSARELLNDHFLQIKDAQSELRPLDYCEHDGIGPHIRQHYLEWWIYWGLLIC</sequence>
<evidence type="ECO:0000313" key="7">
    <source>
        <dbReference type="EMBL" id="KAK2656036.1"/>
    </source>
</evidence>
<reference evidence="7" key="1">
    <citation type="journal article" date="2023" name="Plant J.">
        <title>Genome sequences and population genomics provide insights into the demographic history, inbreeding, and mutation load of two 'living fossil' tree species of Dipteronia.</title>
        <authorList>
            <person name="Feng Y."/>
            <person name="Comes H.P."/>
            <person name="Chen J."/>
            <person name="Zhu S."/>
            <person name="Lu R."/>
            <person name="Zhang X."/>
            <person name="Li P."/>
            <person name="Qiu J."/>
            <person name="Olsen K.M."/>
            <person name="Qiu Y."/>
        </authorList>
    </citation>
    <scope>NUCLEOTIDE SEQUENCE</scope>
    <source>
        <strain evidence="7">KIB01</strain>
    </source>
</reference>
<organism evidence="7 8">
    <name type="scientific">Dipteronia dyeriana</name>
    <dbReference type="NCBI Taxonomy" id="168575"/>
    <lineage>
        <taxon>Eukaryota</taxon>
        <taxon>Viridiplantae</taxon>
        <taxon>Streptophyta</taxon>
        <taxon>Embryophyta</taxon>
        <taxon>Tracheophyta</taxon>
        <taxon>Spermatophyta</taxon>
        <taxon>Magnoliopsida</taxon>
        <taxon>eudicotyledons</taxon>
        <taxon>Gunneridae</taxon>
        <taxon>Pentapetalae</taxon>
        <taxon>rosids</taxon>
        <taxon>malvids</taxon>
        <taxon>Sapindales</taxon>
        <taxon>Sapindaceae</taxon>
        <taxon>Hippocastanoideae</taxon>
        <taxon>Acereae</taxon>
        <taxon>Dipteronia</taxon>
    </lineage>
</organism>
<protein>
    <recommendedName>
        <fullName evidence="1">non-specific serine/threonine protein kinase</fullName>
        <ecNumber evidence="1">2.7.11.1</ecNumber>
    </recommendedName>
</protein>
<dbReference type="InterPro" id="IPR011009">
    <property type="entry name" value="Kinase-like_dom_sf"/>
</dbReference>
<dbReference type="Gene3D" id="1.10.510.10">
    <property type="entry name" value="Transferase(Phosphotransferase) domain 1"/>
    <property type="match status" value="1"/>
</dbReference>
<dbReference type="EC" id="2.7.11.1" evidence="1"/>
<dbReference type="PANTHER" id="PTHR13902">
    <property type="entry name" value="SERINE/THREONINE-PROTEIN KINASE WNK WITH NO LYSINE -RELATED"/>
    <property type="match status" value="1"/>
</dbReference>
<comment type="caution">
    <text evidence="7">The sequence shown here is derived from an EMBL/GenBank/DDBJ whole genome shotgun (WGS) entry which is preliminary data.</text>
</comment>
<feature type="domain" description="Protein kinase" evidence="6">
    <location>
        <begin position="1"/>
        <end position="188"/>
    </location>
</feature>
<dbReference type="GO" id="GO:0004674">
    <property type="term" value="F:protein serine/threonine kinase activity"/>
    <property type="evidence" value="ECO:0007669"/>
    <property type="project" value="UniProtKB-KW"/>
</dbReference>
<dbReference type="GO" id="GO:0005524">
    <property type="term" value="F:ATP binding"/>
    <property type="evidence" value="ECO:0007669"/>
    <property type="project" value="InterPro"/>
</dbReference>
<keyword evidence="2" id="KW-0723">Serine/threonine-protein kinase</keyword>
<dbReference type="AlphaFoldDB" id="A0AAE0CLZ2"/>
<proteinExistence type="predicted"/>
<name>A0AAE0CLZ2_9ROSI</name>
<dbReference type="EMBL" id="JANJYI010000003">
    <property type="protein sequence ID" value="KAK2656036.1"/>
    <property type="molecule type" value="Genomic_DNA"/>
</dbReference>
<evidence type="ECO:0000256" key="2">
    <source>
        <dbReference type="ARBA" id="ARBA00022527"/>
    </source>
</evidence>
<dbReference type="InterPro" id="IPR050588">
    <property type="entry name" value="WNK_Ser-Thr_kinase"/>
</dbReference>
<evidence type="ECO:0000256" key="4">
    <source>
        <dbReference type="ARBA" id="ARBA00047899"/>
    </source>
</evidence>
<dbReference type="PROSITE" id="PS50011">
    <property type="entry name" value="PROTEIN_KINASE_DOM"/>
    <property type="match status" value="1"/>
</dbReference>
<evidence type="ECO:0000313" key="8">
    <source>
        <dbReference type="Proteomes" id="UP001280121"/>
    </source>
</evidence>
<dbReference type="Proteomes" id="UP001280121">
    <property type="component" value="Unassembled WGS sequence"/>
</dbReference>
<evidence type="ECO:0000256" key="5">
    <source>
        <dbReference type="ARBA" id="ARBA00048679"/>
    </source>
</evidence>
<evidence type="ECO:0000259" key="6">
    <source>
        <dbReference type="PROSITE" id="PS50011"/>
    </source>
</evidence>
<dbReference type="SUPFAM" id="SSF56112">
    <property type="entry name" value="Protein kinase-like (PK-like)"/>
    <property type="match status" value="1"/>
</dbReference>
<keyword evidence="8" id="KW-1185">Reference proteome</keyword>